<organism evidence="1 2">
    <name type="scientific">Caerostris extrusa</name>
    <name type="common">Bark spider</name>
    <name type="synonym">Caerostris bankana</name>
    <dbReference type="NCBI Taxonomy" id="172846"/>
    <lineage>
        <taxon>Eukaryota</taxon>
        <taxon>Metazoa</taxon>
        <taxon>Ecdysozoa</taxon>
        <taxon>Arthropoda</taxon>
        <taxon>Chelicerata</taxon>
        <taxon>Arachnida</taxon>
        <taxon>Araneae</taxon>
        <taxon>Araneomorphae</taxon>
        <taxon>Entelegynae</taxon>
        <taxon>Araneoidea</taxon>
        <taxon>Araneidae</taxon>
        <taxon>Caerostris</taxon>
    </lineage>
</organism>
<dbReference type="EMBL" id="BPLR01009340">
    <property type="protein sequence ID" value="GIY31195.1"/>
    <property type="molecule type" value="Genomic_DNA"/>
</dbReference>
<gene>
    <name evidence="1" type="ORF">CEXT_3281</name>
</gene>
<keyword evidence="2" id="KW-1185">Reference proteome</keyword>
<evidence type="ECO:0000313" key="2">
    <source>
        <dbReference type="Proteomes" id="UP001054945"/>
    </source>
</evidence>
<dbReference type="Proteomes" id="UP001054945">
    <property type="component" value="Unassembled WGS sequence"/>
</dbReference>
<sequence length="105" mass="12316">MGVVHGRQDSTIARYWKSSHKVHLDLLQRHDLLFFFFLIFFFNRDVLRDYVIWTAETAVSYWYTEKCGVGRVIGCKCRCNDYLIYSGAHCAAVGSRRNDRPFGDK</sequence>
<protein>
    <submittedName>
        <fullName evidence="1">Uncharacterized protein</fullName>
    </submittedName>
</protein>
<accession>A0AAV4SC03</accession>
<proteinExistence type="predicted"/>
<reference evidence="1 2" key="1">
    <citation type="submission" date="2021-06" db="EMBL/GenBank/DDBJ databases">
        <title>Caerostris extrusa draft genome.</title>
        <authorList>
            <person name="Kono N."/>
            <person name="Arakawa K."/>
        </authorList>
    </citation>
    <scope>NUCLEOTIDE SEQUENCE [LARGE SCALE GENOMIC DNA]</scope>
</reference>
<evidence type="ECO:0000313" key="1">
    <source>
        <dbReference type="EMBL" id="GIY31195.1"/>
    </source>
</evidence>
<dbReference type="AlphaFoldDB" id="A0AAV4SC03"/>
<comment type="caution">
    <text evidence="1">The sequence shown here is derived from an EMBL/GenBank/DDBJ whole genome shotgun (WGS) entry which is preliminary data.</text>
</comment>
<name>A0AAV4SC03_CAEEX</name>